<keyword evidence="6" id="KW-1185">Reference proteome</keyword>
<evidence type="ECO:0000256" key="4">
    <source>
        <dbReference type="SAM" id="MobiDB-lite"/>
    </source>
</evidence>
<dbReference type="Pfam" id="PF07052">
    <property type="entry name" value="Hep_59"/>
    <property type="match status" value="1"/>
</dbReference>
<accession>A0A433Q1T7</accession>
<sequence>MQATSTASLGSPLAVSRDSSSSSLSGAAASSCEIPAPGALVFVSSELVIKIEPEDLEEVDQHFRDAAKGFENFKWPEVTEEKKNHIVKMKQKRKRTPKGKRGKEGEDGAEEDEKLISDDGESLFSKDITETVEKHKDHKENAVAQEDLSETLQLRKLRQRPQEIDSQKLSKGQKKRKKKWRKAMKDQWQLKNGRIVNMEDVRAAERFVSSQFSGGCYFGLNSQWRIFHVFDFIVLNDRENDTGAEKGMKLYTYAKQRNTFDVDMDMVAYIEAELKRQCGQFIDPKEEEEVNEEPRFEDIYDELYEVPELNIEAKPVAKGNVQWSTQMLSVIPEADLEIE</sequence>
<reference evidence="5 6" key="1">
    <citation type="journal article" date="2018" name="New Phytol.">
        <title>Phylogenomics of Endogonaceae and evolution of mycorrhizas within Mucoromycota.</title>
        <authorList>
            <person name="Chang Y."/>
            <person name="Desiro A."/>
            <person name="Na H."/>
            <person name="Sandor L."/>
            <person name="Lipzen A."/>
            <person name="Clum A."/>
            <person name="Barry K."/>
            <person name="Grigoriev I.V."/>
            <person name="Martin F.M."/>
            <person name="Stajich J.E."/>
            <person name="Smith M.E."/>
            <person name="Bonito G."/>
            <person name="Spatafora J.W."/>
        </authorList>
    </citation>
    <scope>NUCLEOTIDE SEQUENCE [LARGE SCALE GENOMIC DNA]</scope>
    <source>
        <strain evidence="5 6">AD002</strain>
    </source>
</reference>
<feature type="region of interest" description="Disordered" evidence="4">
    <location>
        <begin position="1"/>
        <end position="30"/>
    </location>
</feature>
<evidence type="ECO:0000313" key="6">
    <source>
        <dbReference type="Proteomes" id="UP000274822"/>
    </source>
</evidence>
<dbReference type="EMBL" id="RBNJ01018741">
    <property type="protein sequence ID" value="RUS23737.1"/>
    <property type="molecule type" value="Genomic_DNA"/>
</dbReference>
<keyword evidence="3" id="KW-0539">Nucleus</keyword>
<comment type="similarity">
    <text evidence="2">Belongs to the TLS1 family.</text>
</comment>
<dbReference type="GO" id="GO:0005681">
    <property type="term" value="C:spliceosomal complex"/>
    <property type="evidence" value="ECO:0007669"/>
    <property type="project" value="TreeGrafter"/>
</dbReference>
<feature type="region of interest" description="Disordered" evidence="4">
    <location>
        <begin position="85"/>
        <end position="113"/>
    </location>
</feature>
<evidence type="ECO:0000256" key="2">
    <source>
        <dbReference type="ARBA" id="ARBA00007643"/>
    </source>
</evidence>
<feature type="compositionally biased region" description="Low complexity" evidence="4">
    <location>
        <begin position="11"/>
        <end position="30"/>
    </location>
</feature>
<dbReference type="Proteomes" id="UP000274822">
    <property type="component" value="Unassembled WGS sequence"/>
</dbReference>
<dbReference type="GO" id="GO:0000398">
    <property type="term" value="P:mRNA splicing, via spliceosome"/>
    <property type="evidence" value="ECO:0007669"/>
    <property type="project" value="TreeGrafter"/>
</dbReference>
<comment type="subcellular location">
    <subcellularLocation>
        <location evidence="1">Nucleus</location>
    </subcellularLocation>
</comment>
<comment type="caution">
    <text evidence="5">The sequence shown here is derived from an EMBL/GenBank/DDBJ whole genome shotgun (WGS) entry which is preliminary data.</text>
</comment>
<name>A0A433Q1T7_9FUNG</name>
<protein>
    <submittedName>
        <fullName evidence="5">Uncharacterized protein</fullName>
    </submittedName>
</protein>
<organism evidence="5 6">
    <name type="scientific">Jimgerdemannia flammicorona</name>
    <dbReference type="NCBI Taxonomy" id="994334"/>
    <lineage>
        <taxon>Eukaryota</taxon>
        <taxon>Fungi</taxon>
        <taxon>Fungi incertae sedis</taxon>
        <taxon>Mucoromycota</taxon>
        <taxon>Mucoromycotina</taxon>
        <taxon>Endogonomycetes</taxon>
        <taxon>Endogonales</taxon>
        <taxon>Endogonaceae</taxon>
        <taxon>Jimgerdemannia</taxon>
    </lineage>
</organism>
<feature type="compositionally biased region" description="Basic residues" evidence="4">
    <location>
        <begin position="171"/>
        <end position="182"/>
    </location>
</feature>
<proteinExistence type="inferred from homology"/>
<evidence type="ECO:0000256" key="3">
    <source>
        <dbReference type="ARBA" id="ARBA00023242"/>
    </source>
</evidence>
<gene>
    <name evidence="5" type="ORF">BC938DRAFT_474697</name>
</gene>
<dbReference type="PANTHER" id="PTHR13486:SF2">
    <property type="entry name" value="SPLICING FACTOR C9ORF78"/>
    <property type="match status" value="1"/>
</dbReference>
<evidence type="ECO:0000256" key="1">
    <source>
        <dbReference type="ARBA" id="ARBA00004123"/>
    </source>
</evidence>
<dbReference type="InterPro" id="IPR010756">
    <property type="entry name" value="Tls1-like"/>
</dbReference>
<dbReference type="PANTHER" id="PTHR13486">
    <property type="entry name" value="TELOMERE LENGTH AND SILENCING PROTEIN 1 TLS1 FAMILY MEMBER"/>
    <property type="match status" value="1"/>
</dbReference>
<dbReference type="AlphaFoldDB" id="A0A433Q1T7"/>
<feature type="compositionally biased region" description="Basic residues" evidence="4">
    <location>
        <begin position="85"/>
        <end position="101"/>
    </location>
</feature>
<feature type="region of interest" description="Disordered" evidence="4">
    <location>
        <begin position="154"/>
        <end position="183"/>
    </location>
</feature>
<evidence type="ECO:0000313" key="5">
    <source>
        <dbReference type="EMBL" id="RUS23737.1"/>
    </source>
</evidence>